<keyword evidence="2" id="KW-0809">Transit peptide</keyword>
<evidence type="ECO:0000313" key="6">
    <source>
        <dbReference type="Proteomes" id="UP000503840"/>
    </source>
</evidence>
<proteinExistence type="predicted"/>
<dbReference type="EMBL" id="BLVO01000004">
    <property type="protein sequence ID" value="GFM31954.1"/>
    <property type="molecule type" value="Genomic_DNA"/>
</dbReference>
<dbReference type="PANTHER" id="PTHR13184">
    <property type="entry name" value="37S RIBOSOMAL PROTEIN S22"/>
    <property type="match status" value="1"/>
</dbReference>
<dbReference type="PANTHER" id="PTHR13184:SF5">
    <property type="entry name" value="METHYLTRANSFERASE-LIKE PROTEIN 17, MITOCHONDRIAL"/>
    <property type="match status" value="1"/>
</dbReference>
<dbReference type="GO" id="GO:0006412">
    <property type="term" value="P:translation"/>
    <property type="evidence" value="ECO:0007669"/>
    <property type="project" value="InterPro"/>
</dbReference>
<comment type="caution">
    <text evidence="5">The sequence shown here is derived from an EMBL/GenBank/DDBJ whole genome shotgun (WGS) entry which is preliminary data.</text>
</comment>
<dbReference type="InterPro" id="IPR052571">
    <property type="entry name" value="Mt_RNA_Methyltransferase"/>
</dbReference>
<evidence type="ECO:0000256" key="2">
    <source>
        <dbReference type="ARBA" id="ARBA00022946"/>
    </source>
</evidence>
<dbReference type="GO" id="GO:0046872">
    <property type="term" value="F:metal ion binding"/>
    <property type="evidence" value="ECO:0007669"/>
    <property type="project" value="UniProtKB-KW"/>
</dbReference>
<reference evidence="5 6" key="1">
    <citation type="submission" date="2020-05" db="EMBL/GenBank/DDBJ databases">
        <title>Draft genome sequence of Desulfovibrio sp. strain HN2T.</title>
        <authorList>
            <person name="Ueno A."/>
            <person name="Tamazawa S."/>
            <person name="Tamamura S."/>
            <person name="Murakami T."/>
            <person name="Kiyama T."/>
            <person name="Inomata H."/>
            <person name="Amano Y."/>
            <person name="Miyakawa K."/>
            <person name="Tamaki H."/>
            <person name="Naganuma T."/>
            <person name="Kaneko K."/>
        </authorList>
    </citation>
    <scope>NUCLEOTIDE SEQUENCE [LARGE SCALE GENOMIC DNA]</scope>
    <source>
        <strain evidence="5 6">HN2</strain>
    </source>
</reference>
<protein>
    <recommendedName>
        <fullName evidence="7">Ribosomal small subunit Rsm22</fullName>
    </recommendedName>
</protein>
<evidence type="ECO:0000313" key="5">
    <source>
        <dbReference type="EMBL" id="GFM31954.1"/>
    </source>
</evidence>
<evidence type="ECO:0000256" key="3">
    <source>
        <dbReference type="ARBA" id="ARBA00023004"/>
    </source>
</evidence>
<dbReference type="GO" id="GO:0003735">
    <property type="term" value="F:structural constituent of ribosome"/>
    <property type="evidence" value="ECO:0007669"/>
    <property type="project" value="TreeGrafter"/>
</dbReference>
<dbReference type="GO" id="GO:0015935">
    <property type="term" value="C:small ribosomal subunit"/>
    <property type="evidence" value="ECO:0007669"/>
    <property type="project" value="TreeGrafter"/>
</dbReference>
<dbReference type="SUPFAM" id="SSF53335">
    <property type="entry name" value="S-adenosyl-L-methionine-dependent methyltransferases"/>
    <property type="match status" value="1"/>
</dbReference>
<name>A0A7J0BFL3_9BACT</name>
<evidence type="ECO:0000256" key="4">
    <source>
        <dbReference type="ARBA" id="ARBA00023014"/>
    </source>
</evidence>
<keyword evidence="6" id="KW-1185">Reference proteome</keyword>
<dbReference type="Pfam" id="PF09243">
    <property type="entry name" value="Rsm22"/>
    <property type="match status" value="1"/>
</dbReference>
<dbReference type="InterPro" id="IPR015324">
    <property type="entry name" value="Ribosomal_Rsm22-like"/>
</dbReference>
<dbReference type="AlphaFoldDB" id="A0A7J0BFL3"/>
<dbReference type="Proteomes" id="UP000503840">
    <property type="component" value="Unassembled WGS sequence"/>
</dbReference>
<accession>A0A7J0BFL3</accession>
<dbReference type="InterPro" id="IPR029063">
    <property type="entry name" value="SAM-dependent_MTases_sf"/>
</dbReference>
<keyword evidence="3" id="KW-0408">Iron</keyword>
<keyword evidence="1" id="KW-0479">Metal-binding</keyword>
<dbReference type="GO" id="GO:0008168">
    <property type="term" value="F:methyltransferase activity"/>
    <property type="evidence" value="ECO:0007669"/>
    <property type="project" value="InterPro"/>
</dbReference>
<organism evidence="5 6">
    <name type="scientific">Desulfovibrio subterraneus</name>
    <dbReference type="NCBI Taxonomy" id="2718620"/>
    <lineage>
        <taxon>Bacteria</taxon>
        <taxon>Pseudomonadati</taxon>
        <taxon>Thermodesulfobacteriota</taxon>
        <taxon>Desulfovibrionia</taxon>
        <taxon>Desulfovibrionales</taxon>
        <taxon>Desulfovibrionaceae</taxon>
        <taxon>Desulfovibrio</taxon>
    </lineage>
</organism>
<dbReference type="RefSeq" id="WP_174403640.1">
    <property type="nucleotide sequence ID" value="NZ_BLVO01000004.1"/>
</dbReference>
<gene>
    <name evidence="5" type="ORF">DSM101010T_03190</name>
</gene>
<sequence>MKNCLSLPALPLREQLAAYEGVLRTVLSLKQAHRKELHYAVADLSRSLTTERGGMKVNYWSTPRNTSAYLHFYLPWNLYRLAWLLPNLDLNLEDGDTVLDLGSGPLTLVQGMWLARPELRTKKLTFICSDIAPKPMETGRKLLETMMGMPASQSPWKIVLERTALEKTLRNHYGRVRLVSGANVLNELRSGRGQTLEERMDELALAMTNACTDNGEVLFVEPGTRLGGKMVSLLRMGLMEHGMLPQAPCPHDMFCPMLDQQSSGWCHFNASAENAPAWLMDLTNRARMERRNISLSFMHAARTQPQYDTDMVRVLSDPIRLPEATESARYACSSRGLALVHKAFHFQSGCALQIQWPDKPVIDAKSRAQVAYPAKR</sequence>
<evidence type="ECO:0000256" key="1">
    <source>
        <dbReference type="ARBA" id="ARBA00022723"/>
    </source>
</evidence>
<evidence type="ECO:0008006" key="7">
    <source>
        <dbReference type="Google" id="ProtNLM"/>
    </source>
</evidence>
<keyword evidence="4" id="KW-0411">Iron-sulfur</keyword>
<dbReference type="GO" id="GO:0051536">
    <property type="term" value="F:iron-sulfur cluster binding"/>
    <property type="evidence" value="ECO:0007669"/>
    <property type="project" value="UniProtKB-KW"/>
</dbReference>